<sequence>MPPARLPDLNSSTFLFGHRLQSELASSNIGTDQKGKSVATDINLLEQHDIHLLQKNLIHPICTRDFVRVDIELLPSSCVMCDFVVNLNLVALSIAVPVLFLISIPVTLLIYAGPTHGFDRYVVIRKKDEEYHTSATYPETKAKDIERVKATPGTLTTLIRPSRRELSEAKLSLLKLLACYLRYGGMSVFL</sequence>
<dbReference type="Proteomes" id="UP000299102">
    <property type="component" value="Unassembled WGS sequence"/>
</dbReference>
<keyword evidence="3" id="KW-1185">Reference proteome</keyword>
<organism evidence="2 3">
    <name type="scientific">Eumeta variegata</name>
    <name type="common">Bagworm moth</name>
    <name type="synonym">Eumeta japonica</name>
    <dbReference type="NCBI Taxonomy" id="151549"/>
    <lineage>
        <taxon>Eukaryota</taxon>
        <taxon>Metazoa</taxon>
        <taxon>Ecdysozoa</taxon>
        <taxon>Arthropoda</taxon>
        <taxon>Hexapoda</taxon>
        <taxon>Insecta</taxon>
        <taxon>Pterygota</taxon>
        <taxon>Neoptera</taxon>
        <taxon>Endopterygota</taxon>
        <taxon>Lepidoptera</taxon>
        <taxon>Glossata</taxon>
        <taxon>Ditrysia</taxon>
        <taxon>Tineoidea</taxon>
        <taxon>Psychidae</taxon>
        <taxon>Oiketicinae</taxon>
        <taxon>Eumeta</taxon>
    </lineage>
</organism>
<keyword evidence="1" id="KW-0812">Transmembrane</keyword>
<proteinExistence type="predicted"/>
<comment type="caution">
    <text evidence="2">The sequence shown here is derived from an EMBL/GenBank/DDBJ whole genome shotgun (WGS) entry which is preliminary data.</text>
</comment>
<keyword evidence="1" id="KW-0472">Membrane</keyword>
<dbReference type="EMBL" id="BGZK01000312">
    <property type="protein sequence ID" value="GBP35985.1"/>
    <property type="molecule type" value="Genomic_DNA"/>
</dbReference>
<dbReference type="AlphaFoldDB" id="A0A4C1VEC4"/>
<gene>
    <name evidence="2" type="ORF">EVAR_91537_1</name>
</gene>
<reference evidence="2 3" key="1">
    <citation type="journal article" date="2019" name="Commun. Biol.">
        <title>The bagworm genome reveals a unique fibroin gene that provides high tensile strength.</title>
        <authorList>
            <person name="Kono N."/>
            <person name="Nakamura H."/>
            <person name="Ohtoshi R."/>
            <person name="Tomita M."/>
            <person name="Numata K."/>
            <person name="Arakawa K."/>
        </authorList>
    </citation>
    <scope>NUCLEOTIDE SEQUENCE [LARGE SCALE GENOMIC DNA]</scope>
</reference>
<evidence type="ECO:0000256" key="1">
    <source>
        <dbReference type="SAM" id="Phobius"/>
    </source>
</evidence>
<evidence type="ECO:0000313" key="2">
    <source>
        <dbReference type="EMBL" id="GBP35985.1"/>
    </source>
</evidence>
<keyword evidence="1" id="KW-1133">Transmembrane helix</keyword>
<accession>A0A4C1VEC4</accession>
<evidence type="ECO:0000313" key="3">
    <source>
        <dbReference type="Proteomes" id="UP000299102"/>
    </source>
</evidence>
<protein>
    <submittedName>
        <fullName evidence="2">Uncharacterized protein</fullName>
    </submittedName>
</protein>
<feature type="transmembrane region" description="Helical" evidence="1">
    <location>
        <begin position="89"/>
        <end position="111"/>
    </location>
</feature>
<name>A0A4C1VEC4_EUMVA</name>